<gene>
    <name evidence="1" type="ORF">NCTC9075_00196</name>
</gene>
<evidence type="ECO:0000313" key="2">
    <source>
        <dbReference type="Proteomes" id="UP000254181"/>
    </source>
</evidence>
<protein>
    <submittedName>
        <fullName evidence="1">Putative RhuM-like cytoplasmic protein</fullName>
    </submittedName>
</protein>
<accession>A0A377JXP3</accession>
<sequence>MKKAQAEYVQFAEQQRRLKEAEGEKDIAGLLQWNKESKKVARNPPKRHTQNHLGVLMGLLIYQIQNIKH</sequence>
<dbReference type="AlphaFoldDB" id="A0A377JXP3"/>
<name>A0A377JXP3_ECOLX</name>
<proteinExistence type="predicted"/>
<organism evidence="1 2">
    <name type="scientific">Escherichia coli</name>
    <dbReference type="NCBI Taxonomy" id="562"/>
    <lineage>
        <taxon>Bacteria</taxon>
        <taxon>Pseudomonadati</taxon>
        <taxon>Pseudomonadota</taxon>
        <taxon>Gammaproteobacteria</taxon>
        <taxon>Enterobacterales</taxon>
        <taxon>Enterobacteriaceae</taxon>
        <taxon>Escherichia</taxon>
    </lineage>
</organism>
<dbReference type="Proteomes" id="UP000254181">
    <property type="component" value="Unassembled WGS sequence"/>
</dbReference>
<reference evidence="1 2" key="1">
    <citation type="submission" date="2018-06" db="EMBL/GenBank/DDBJ databases">
        <authorList>
            <consortium name="Pathogen Informatics"/>
            <person name="Doyle S."/>
        </authorList>
    </citation>
    <scope>NUCLEOTIDE SEQUENCE [LARGE SCALE GENOMIC DNA]</scope>
    <source>
        <strain evidence="1 2">NCTC9075</strain>
    </source>
</reference>
<dbReference type="EMBL" id="UGEM01000004">
    <property type="protein sequence ID" value="STP16795.1"/>
    <property type="molecule type" value="Genomic_DNA"/>
</dbReference>
<evidence type="ECO:0000313" key="1">
    <source>
        <dbReference type="EMBL" id="STP16795.1"/>
    </source>
</evidence>